<keyword evidence="6 7" id="KW-0378">Hydrolase</keyword>
<dbReference type="RefSeq" id="WP_076817871.1">
    <property type="nucleotide sequence ID" value="NZ_MOMC01000031.1"/>
</dbReference>
<proteinExistence type="inferred from homology"/>
<protein>
    <recommendedName>
        <fullName evidence="7">5-hydroxyisourate hydrolase</fullName>
        <shortName evidence="7">HIU hydrolase</shortName>
        <shortName evidence="7">HIUHase</shortName>
        <ecNumber evidence="7">3.5.2.17</ecNumber>
    </recommendedName>
</protein>
<accession>A0A1V2IA81</accession>
<dbReference type="PANTHER" id="PTHR10395:SF7">
    <property type="entry name" value="5-HYDROXYISOURATE HYDROLASE"/>
    <property type="match status" value="1"/>
</dbReference>
<dbReference type="PANTHER" id="PTHR10395">
    <property type="entry name" value="URICASE AND TRANSTHYRETIN-RELATED"/>
    <property type="match status" value="1"/>
</dbReference>
<evidence type="ECO:0000256" key="4">
    <source>
        <dbReference type="ARBA" id="ARBA00011881"/>
    </source>
</evidence>
<evidence type="ECO:0000256" key="1">
    <source>
        <dbReference type="ARBA" id="ARBA00001043"/>
    </source>
</evidence>
<gene>
    <name evidence="9" type="ORF">BL253_16250</name>
</gene>
<reference evidence="10" key="1">
    <citation type="submission" date="2016-10" db="EMBL/GenBank/DDBJ databases">
        <title>Frankia sp. NRRL B-16386 Genome sequencing.</title>
        <authorList>
            <person name="Ghodhbane-Gtari F."/>
            <person name="Swanson E."/>
            <person name="Gueddou A."/>
            <person name="Hezbri K."/>
            <person name="Ktari K."/>
            <person name="Nouioui I."/>
            <person name="Morris K."/>
            <person name="Simpson S."/>
            <person name="Abebe-Akele F."/>
            <person name="Thomas K."/>
            <person name="Gtari M."/>
            <person name="Tisa L.S."/>
        </authorList>
    </citation>
    <scope>NUCLEOTIDE SEQUENCE [LARGE SCALE GENOMIC DNA]</scope>
    <source>
        <strain evidence="10">NRRL B-16386</strain>
    </source>
</reference>
<dbReference type="OrthoDB" id="9792386at2"/>
<dbReference type="CDD" id="cd05822">
    <property type="entry name" value="TLP_HIUase"/>
    <property type="match status" value="1"/>
</dbReference>
<feature type="domain" description="Transthyretin/hydroxyisourate hydrolase" evidence="8">
    <location>
        <begin position="3"/>
        <end position="107"/>
    </location>
</feature>
<dbReference type="InterPro" id="IPR023418">
    <property type="entry name" value="Thyroxine_BS"/>
</dbReference>
<dbReference type="Pfam" id="PF00576">
    <property type="entry name" value="Transthyretin"/>
    <property type="match status" value="1"/>
</dbReference>
<dbReference type="InterPro" id="IPR023416">
    <property type="entry name" value="Transthyretin/HIU_hydrolase_d"/>
</dbReference>
<comment type="subunit">
    <text evidence="4 7">Homotetramer.</text>
</comment>
<evidence type="ECO:0000256" key="3">
    <source>
        <dbReference type="ARBA" id="ARBA00009850"/>
    </source>
</evidence>
<dbReference type="Gene3D" id="2.60.40.180">
    <property type="entry name" value="Transthyretin/hydroxyisourate hydrolase domain"/>
    <property type="match status" value="1"/>
</dbReference>
<comment type="caution">
    <text evidence="9">The sequence shown here is derived from an EMBL/GenBank/DDBJ whole genome shotgun (WGS) entry which is preliminary data.</text>
</comment>
<dbReference type="EC" id="3.5.2.17" evidence="7"/>
<keyword evidence="5 7" id="KW-0659">Purine metabolism</keyword>
<dbReference type="EMBL" id="MOMC01000031">
    <property type="protein sequence ID" value="ONH29786.1"/>
    <property type="molecule type" value="Genomic_DNA"/>
</dbReference>
<evidence type="ECO:0000313" key="9">
    <source>
        <dbReference type="EMBL" id="ONH29786.1"/>
    </source>
</evidence>
<organism evidence="9 10">
    <name type="scientific">Pseudofrankia asymbiotica</name>
    <dbReference type="NCBI Taxonomy" id="1834516"/>
    <lineage>
        <taxon>Bacteria</taxon>
        <taxon>Bacillati</taxon>
        <taxon>Actinomycetota</taxon>
        <taxon>Actinomycetes</taxon>
        <taxon>Frankiales</taxon>
        <taxon>Frankiaceae</taxon>
        <taxon>Pseudofrankia</taxon>
    </lineage>
</organism>
<evidence type="ECO:0000256" key="5">
    <source>
        <dbReference type="ARBA" id="ARBA00022631"/>
    </source>
</evidence>
<evidence type="ECO:0000259" key="8">
    <source>
        <dbReference type="Pfam" id="PF00576"/>
    </source>
</evidence>
<evidence type="ECO:0000256" key="7">
    <source>
        <dbReference type="RuleBase" id="RU361270"/>
    </source>
</evidence>
<evidence type="ECO:0000256" key="2">
    <source>
        <dbReference type="ARBA" id="ARBA00002704"/>
    </source>
</evidence>
<dbReference type="SUPFAM" id="SSF49472">
    <property type="entry name" value="Transthyretin (synonym: prealbumin)"/>
    <property type="match status" value="1"/>
</dbReference>
<comment type="similarity">
    <text evidence="3 7">Belongs to the transthyretin family. 5-hydroxyisourate hydrolase subfamily.</text>
</comment>
<dbReference type="Proteomes" id="UP000188929">
    <property type="component" value="Unassembled WGS sequence"/>
</dbReference>
<dbReference type="InterPro" id="IPR014306">
    <property type="entry name" value="Hydroxyisourate_hydrolase"/>
</dbReference>
<dbReference type="PROSITE" id="PS00768">
    <property type="entry name" value="TRANSTHYRETIN_1"/>
    <property type="match status" value="1"/>
</dbReference>
<evidence type="ECO:0000256" key="6">
    <source>
        <dbReference type="ARBA" id="ARBA00022801"/>
    </source>
</evidence>
<keyword evidence="10" id="KW-1185">Reference proteome</keyword>
<comment type="function">
    <text evidence="2">Catalyzes the hydrolysis of 5-hydroxyisourate (HIU) to 2-oxo-4-hydroxy-4-carboxy-5-ureidoimidazoline (OHCU).</text>
</comment>
<dbReference type="AlphaFoldDB" id="A0A1V2IA81"/>
<dbReference type="NCBIfam" id="TIGR02962">
    <property type="entry name" value="hdxy_isourate"/>
    <property type="match status" value="1"/>
</dbReference>
<name>A0A1V2IA81_9ACTN</name>
<dbReference type="STRING" id="1834516.BL253_16250"/>
<evidence type="ECO:0000313" key="10">
    <source>
        <dbReference type="Proteomes" id="UP000188929"/>
    </source>
</evidence>
<dbReference type="InterPro" id="IPR036817">
    <property type="entry name" value="Transthyretin/HIU_hydrolase_sf"/>
</dbReference>
<sequence length="108" mass="11497">MSLSTHVLDTGAGCPAAGVAVRLEKIILGFDGQSKGWRLVAEATTDDDGRIASLPADAAGRWRLVFDTAERSAFFPEVTITFVIDDPAVHLHVPLLLAPYGLSSYRGS</sequence>
<comment type="catalytic activity">
    <reaction evidence="1 7">
        <text>5-hydroxyisourate + H2O = 5-hydroxy-2-oxo-4-ureido-2,5-dihydro-1H-imidazole-5-carboxylate + H(+)</text>
        <dbReference type="Rhea" id="RHEA:23736"/>
        <dbReference type="ChEBI" id="CHEBI:15377"/>
        <dbReference type="ChEBI" id="CHEBI:15378"/>
        <dbReference type="ChEBI" id="CHEBI:18072"/>
        <dbReference type="ChEBI" id="CHEBI:58639"/>
        <dbReference type="EC" id="3.5.2.17"/>
    </reaction>
</comment>
<dbReference type="GO" id="GO:0033971">
    <property type="term" value="F:hydroxyisourate hydrolase activity"/>
    <property type="evidence" value="ECO:0007669"/>
    <property type="project" value="UniProtKB-EC"/>
</dbReference>
<dbReference type="GO" id="GO:0006144">
    <property type="term" value="P:purine nucleobase metabolic process"/>
    <property type="evidence" value="ECO:0007669"/>
    <property type="project" value="UniProtKB-KW"/>
</dbReference>